<sequence>MYHLSSSSLRNLFTTGDPISALSHAFEGPKSNTNPLEEEECDDSKGGEEENASLAAESDCETLWELEIELASLFDLLCCVSLSALVSGFVEQRRKDGNFEDTGEMVVLGLAEHARDGNKVVGGVKCWKIETFERVLRGCNEGCTIDDDDDGDAKSMAVKRAMWWAC</sequence>
<organism evidence="2 3">
    <name type="scientific">Vigna mungo</name>
    <name type="common">Black gram</name>
    <name type="synonym">Phaseolus mungo</name>
    <dbReference type="NCBI Taxonomy" id="3915"/>
    <lineage>
        <taxon>Eukaryota</taxon>
        <taxon>Viridiplantae</taxon>
        <taxon>Streptophyta</taxon>
        <taxon>Embryophyta</taxon>
        <taxon>Tracheophyta</taxon>
        <taxon>Spermatophyta</taxon>
        <taxon>Magnoliopsida</taxon>
        <taxon>eudicotyledons</taxon>
        <taxon>Gunneridae</taxon>
        <taxon>Pentapetalae</taxon>
        <taxon>rosids</taxon>
        <taxon>fabids</taxon>
        <taxon>Fabales</taxon>
        <taxon>Fabaceae</taxon>
        <taxon>Papilionoideae</taxon>
        <taxon>50 kb inversion clade</taxon>
        <taxon>NPAAA clade</taxon>
        <taxon>indigoferoid/millettioid clade</taxon>
        <taxon>Phaseoleae</taxon>
        <taxon>Vigna</taxon>
    </lineage>
</organism>
<evidence type="ECO:0000313" key="3">
    <source>
        <dbReference type="Proteomes" id="UP001374535"/>
    </source>
</evidence>
<evidence type="ECO:0000313" key="2">
    <source>
        <dbReference type="EMBL" id="WVZ10142.1"/>
    </source>
</evidence>
<accession>A0AAQ3RXP2</accession>
<protein>
    <submittedName>
        <fullName evidence="2">Uncharacterized protein</fullName>
    </submittedName>
</protein>
<gene>
    <name evidence="2" type="ORF">V8G54_014672</name>
</gene>
<dbReference type="Proteomes" id="UP001374535">
    <property type="component" value="Chromosome 5"/>
</dbReference>
<dbReference type="EMBL" id="CP144696">
    <property type="protein sequence ID" value="WVZ10142.1"/>
    <property type="molecule type" value="Genomic_DNA"/>
</dbReference>
<name>A0AAQ3RXP2_VIGMU</name>
<keyword evidence="3" id="KW-1185">Reference proteome</keyword>
<dbReference type="AlphaFoldDB" id="A0AAQ3RXP2"/>
<reference evidence="2 3" key="1">
    <citation type="journal article" date="2023" name="Life. Sci Alliance">
        <title>Evolutionary insights into 3D genome organization and epigenetic landscape of Vigna mungo.</title>
        <authorList>
            <person name="Junaid A."/>
            <person name="Singh B."/>
            <person name="Bhatia S."/>
        </authorList>
    </citation>
    <scope>NUCLEOTIDE SEQUENCE [LARGE SCALE GENOMIC DNA]</scope>
    <source>
        <strain evidence="2">Urdbean</strain>
    </source>
</reference>
<feature type="region of interest" description="Disordered" evidence="1">
    <location>
        <begin position="24"/>
        <end position="52"/>
    </location>
</feature>
<evidence type="ECO:0000256" key="1">
    <source>
        <dbReference type="SAM" id="MobiDB-lite"/>
    </source>
</evidence>
<proteinExistence type="predicted"/>